<feature type="transmembrane region" description="Helical" evidence="1">
    <location>
        <begin position="55"/>
        <end position="73"/>
    </location>
</feature>
<keyword evidence="1" id="KW-0812">Transmembrane</keyword>
<gene>
    <name evidence="2" type="ORF">G2W53_020494</name>
</gene>
<accession>A0A834U0G3</accession>
<organism evidence="2 3">
    <name type="scientific">Senna tora</name>
    <dbReference type="NCBI Taxonomy" id="362788"/>
    <lineage>
        <taxon>Eukaryota</taxon>
        <taxon>Viridiplantae</taxon>
        <taxon>Streptophyta</taxon>
        <taxon>Embryophyta</taxon>
        <taxon>Tracheophyta</taxon>
        <taxon>Spermatophyta</taxon>
        <taxon>Magnoliopsida</taxon>
        <taxon>eudicotyledons</taxon>
        <taxon>Gunneridae</taxon>
        <taxon>Pentapetalae</taxon>
        <taxon>rosids</taxon>
        <taxon>fabids</taxon>
        <taxon>Fabales</taxon>
        <taxon>Fabaceae</taxon>
        <taxon>Caesalpinioideae</taxon>
        <taxon>Cassia clade</taxon>
        <taxon>Senna</taxon>
    </lineage>
</organism>
<name>A0A834U0G3_9FABA</name>
<keyword evidence="1" id="KW-0472">Membrane</keyword>
<reference evidence="2" key="1">
    <citation type="submission" date="2020-09" db="EMBL/GenBank/DDBJ databases">
        <title>Genome-Enabled Discovery of Anthraquinone Biosynthesis in Senna tora.</title>
        <authorList>
            <person name="Kang S.-H."/>
            <person name="Pandey R.P."/>
            <person name="Lee C.-M."/>
            <person name="Sim J.-S."/>
            <person name="Jeong J.-T."/>
            <person name="Choi B.-S."/>
            <person name="Jung M."/>
            <person name="Ginzburg D."/>
            <person name="Zhao K."/>
            <person name="Won S.Y."/>
            <person name="Oh T.-J."/>
            <person name="Yu Y."/>
            <person name="Kim N.-H."/>
            <person name="Lee O.R."/>
            <person name="Lee T.-H."/>
            <person name="Bashyal P."/>
            <person name="Kim T.-S."/>
            <person name="Lee W.-H."/>
            <person name="Kawkins C."/>
            <person name="Kim C.-K."/>
            <person name="Kim J.S."/>
            <person name="Ahn B.O."/>
            <person name="Rhee S.Y."/>
            <person name="Sohng J.K."/>
        </authorList>
    </citation>
    <scope>NUCLEOTIDE SEQUENCE</scope>
    <source>
        <tissue evidence="2">Leaf</tissue>
    </source>
</reference>
<evidence type="ECO:0000313" key="3">
    <source>
        <dbReference type="Proteomes" id="UP000634136"/>
    </source>
</evidence>
<keyword evidence="1" id="KW-1133">Transmembrane helix</keyword>
<dbReference type="Proteomes" id="UP000634136">
    <property type="component" value="Unassembled WGS sequence"/>
</dbReference>
<dbReference type="EMBL" id="JAAIUW010000006">
    <property type="protein sequence ID" value="KAF7829330.1"/>
    <property type="molecule type" value="Genomic_DNA"/>
</dbReference>
<dbReference type="AlphaFoldDB" id="A0A834U0G3"/>
<sequence length="126" mass="14170">MKRPLSRLEVWSKRNYSNKQRATMDFCNHHKWEKGSCLSSKHKQNPATQYKKKNLGFVLLSVITLEVVAQYILHTSCPFVLVSLLTRLAILVPNLSTLLALNTSSSLVLLMGIVPSGHDSPDKLHS</sequence>
<keyword evidence="3" id="KW-1185">Reference proteome</keyword>
<proteinExistence type="predicted"/>
<feature type="transmembrane region" description="Helical" evidence="1">
    <location>
        <begin position="79"/>
        <end position="101"/>
    </location>
</feature>
<evidence type="ECO:0000256" key="1">
    <source>
        <dbReference type="SAM" id="Phobius"/>
    </source>
</evidence>
<protein>
    <submittedName>
        <fullName evidence="2">Uncharacterized protein</fullName>
    </submittedName>
</protein>
<evidence type="ECO:0000313" key="2">
    <source>
        <dbReference type="EMBL" id="KAF7829330.1"/>
    </source>
</evidence>
<comment type="caution">
    <text evidence="2">The sequence shown here is derived from an EMBL/GenBank/DDBJ whole genome shotgun (WGS) entry which is preliminary data.</text>
</comment>